<dbReference type="RefSeq" id="WP_169278247.1">
    <property type="nucleotide sequence ID" value="NZ_CP051680.1"/>
</dbReference>
<evidence type="ECO:0000313" key="1">
    <source>
        <dbReference type="EMBL" id="QJD81942.1"/>
    </source>
</evidence>
<gene>
    <name evidence="1" type="ORF">HH215_01260</name>
</gene>
<dbReference type="EMBL" id="CP051680">
    <property type="protein sequence ID" value="QJD81942.1"/>
    <property type="molecule type" value="Genomic_DNA"/>
</dbReference>
<dbReference type="AlphaFoldDB" id="A0A7Z2VFA4"/>
<sequence length="342" mass="40121">MSVKTLPLAEPRVLGYLHHAYVLSIAGNCPNFEDWYYSSYVQLYDDYLSGGLNFYEHDFTRFRQPLLDHHSMCIDAFMKGRYDVVEFAKHCLDTEYYFYTFVDERYIPGKGAYKAKVTFPHEIMVFGYDESAKHFHAIGFSEKFQYEKYTVGFEHFAQGFDNLKMTASYMNNIHLLKPAYDAEYPFRLKQVASLLEDYCLSRNTSEQYSMVREPFRSAFGMACYDYLIDYFEKVLKGKAQLKINSLHILWEHKKCMIERVAYMQRKHGLLKDFDLGPLKEVERLAYKTRDEIIVYSFSNDPKCFQNIIKYLNQLKEKETAALGLLSDRISSLVYLGTGVNNG</sequence>
<reference evidence="1 2" key="1">
    <citation type="submission" date="2020-04" db="EMBL/GenBank/DDBJ databases">
        <title>Genome sequencing of novel species.</title>
        <authorList>
            <person name="Heo J."/>
            <person name="Kim S.-J."/>
            <person name="Kim J.-S."/>
            <person name="Hong S.-B."/>
            <person name="Kwon S.-W."/>
        </authorList>
    </citation>
    <scope>NUCLEOTIDE SEQUENCE [LARGE SCALE GENOMIC DNA]</scope>
    <source>
        <strain evidence="1 2">MFER-1</strain>
    </source>
</reference>
<name>A0A7Z2VFA4_9BACL</name>
<proteinExistence type="predicted"/>
<evidence type="ECO:0000313" key="2">
    <source>
        <dbReference type="Proteomes" id="UP000502248"/>
    </source>
</evidence>
<dbReference type="KEGG" id="cheb:HH215_01260"/>
<dbReference type="Proteomes" id="UP000502248">
    <property type="component" value="Chromosome"/>
</dbReference>
<keyword evidence="2" id="KW-1185">Reference proteome</keyword>
<organism evidence="1 2">
    <name type="scientific">Cohnella herbarum</name>
    <dbReference type="NCBI Taxonomy" id="2728023"/>
    <lineage>
        <taxon>Bacteria</taxon>
        <taxon>Bacillati</taxon>
        <taxon>Bacillota</taxon>
        <taxon>Bacilli</taxon>
        <taxon>Bacillales</taxon>
        <taxon>Paenibacillaceae</taxon>
        <taxon>Cohnella</taxon>
    </lineage>
</organism>
<accession>A0A7Z2VFA4</accession>
<protein>
    <submittedName>
        <fullName evidence="1">Uncharacterized protein</fullName>
    </submittedName>
</protein>